<accession>A0AA86M8S0</accession>
<evidence type="ECO:0000313" key="2">
    <source>
        <dbReference type="Proteomes" id="UP001329151"/>
    </source>
</evidence>
<name>A0AA86M8S0_9BURK</name>
<dbReference type="AlphaFoldDB" id="A0AA86M8S0"/>
<organism evidence="1 2">
    <name type="scientific">Limnobacter thiooxidans</name>
    <dbReference type="NCBI Taxonomy" id="131080"/>
    <lineage>
        <taxon>Bacteria</taxon>
        <taxon>Pseudomonadati</taxon>
        <taxon>Pseudomonadota</taxon>
        <taxon>Betaproteobacteria</taxon>
        <taxon>Burkholderiales</taxon>
        <taxon>Burkholderiaceae</taxon>
        <taxon>Limnobacter</taxon>
    </lineage>
</organism>
<dbReference type="KEGG" id="lto:RGQ30_20200"/>
<reference evidence="1 2" key="1">
    <citation type="submission" date="2023-10" db="EMBL/GenBank/DDBJ databases">
        <title>Complete Genome Sequence of Limnobacter thiooxidans CS-K2T, Isolated from freshwater lake sediments in Bavaria, Germany.</title>
        <authorList>
            <person name="Naruki M."/>
            <person name="Watanabe A."/>
            <person name="Warashina T."/>
            <person name="Morita T."/>
            <person name="Arakawa K."/>
        </authorList>
    </citation>
    <scope>NUCLEOTIDE SEQUENCE [LARGE SCALE GENOMIC DNA]</scope>
    <source>
        <strain evidence="1 2">CS-K2</strain>
    </source>
</reference>
<dbReference type="Proteomes" id="UP001329151">
    <property type="component" value="Chromosome"/>
</dbReference>
<keyword evidence="2" id="KW-1185">Reference proteome</keyword>
<gene>
    <name evidence="1" type="ORF">RGQ30_20200</name>
</gene>
<evidence type="ECO:0000313" key="1">
    <source>
        <dbReference type="EMBL" id="BET26519.1"/>
    </source>
</evidence>
<protein>
    <submittedName>
        <fullName evidence="1">Uncharacterized protein</fullName>
    </submittedName>
</protein>
<sequence>MKNSEKIELQLRKKFGLIAQVEGECSTSVLPKNAAGFSVKDLERFLAKDGKAVDIKLLNVFVDRKSAQLGKLAERCHSAEQIRDQDQNFKADLEFDILSKINQSLSTQPQGQLMAQTVLDELEEFPFQQYRGPIELFQKHFKNLDSTSSLEDFATNIAQAIFQLVKHRDIASSCKVQTSNVESSPLH</sequence>
<dbReference type="RefSeq" id="WP_130556017.1">
    <property type="nucleotide sequence ID" value="NZ_AP028947.1"/>
</dbReference>
<dbReference type="EMBL" id="AP028947">
    <property type="protein sequence ID" value="BET26519.1"/>
    <property type="molecule type" value="Genomic_DNA"/>
</dbReference>
<proteinExistence type="predicted"/>